<evidence type="ECO:0000313" key="2">
    <source>
        <dbReference type="Proteomes" id="UP000184357"/>
    </source>
</evidence>
<dbReference type="EMBL" id="FQWV01000005">
    <property type="protein sequence ID" value="SHH23686.1"/>
    <property type="molecule type" value="Genomic_DNA"/>
</dbReference>
<gene>
    <name evidence="1" type="ORF">SAMN05443636_2130</name>
</gene>
<organism evidence="1 2">
    <name type="scientific">Halobaculum gomorrense</name>
    <dbReference type="NCBI Taxonomy" id="43928"/>
    <lineage>
        <taxon>Archaea</taxon>
        <taxon>Methanobacteriati</taxon>
        <taxon>Methanobacteriota</taxon>
        <taxon>Stenosarchaea group</taxon>
        <taxon>Halobacteria</taxon>
        <taxon>Halobacteriales</taxon>
        <taxon>Haloferacaceae</taxon>
        <taxon>Halobaculum</taxon>
    </lineage>
</organism>
<dbReference type="AlphaFoldDB" id="A0A1M5RCC8"/>
<dbReference type="Gene3D" id="1.10.10.10">
    <property type="entry name" value="Winged helix-like DNA-binding domain superfamily/Winged helix DNA-binding domain"/>
    <property type="match status" value="1"/>
</dbReference>
<protein>
    <submittedName>
        <fullName evidence="1">Winged helix DNA-binding domain-containing protein</fullName>
    </submittedName>
</protein>
<dbReference type="OrthoDB" id="285635at2157"/>
<keyword evidence="1" id="KW-0238">DNA-binding</keyword>
<dbReference type="SUPFAM" id="SSF46785">
    <property type="entry name" value="Winged helix' DNA-binding domain"/>
    <property type="match status" value="1"/>
</dbReference>
<dbReference type="InterPro" id="IPR036388">
    <property type="entry name" value="WH-like_DNA-bd_sf"/>
</dbReference>
<evidence type="ECO:0000313" key="1">
    <source>
        <dbReference type="EMBL" id="SHH23686.1"/>
    </source>
</evidence>
<dbReference type="GO" id="GO:0003677">
    <property type="term" value="F:DNA binding"/>
    <property type="evidence" value="ECO:0007669"/>
    <property type="project" value="UniProtKB-KW"/>
</dbReference>
<keyword evidence="2" id="KW-1185">Reference proteome</keyword>
<reference evidence="1 2" key="1">
    <citation type="submission" date="2016-11" db="EMBL/GenBank/DDBJ databases">
        <authorList>
            <person name="Jaros S."/>
            <person name="Januszkiewicz K."/>
            <person name="Wedrychowicz H."/>
        </authorList>
    </citation>
    <scope>NUCLEOTIDE SEQUENCE [LARGE SCALE GENOMIC DNA]</scope>
    <source>
        <strain evidence="1 2">DSM 9297</strain>
    </source>
</reference>
<accession>A0A1M5RCC8</accession>
<dbReference type="GO" id="GO:0003700">
    <property type="term" value="F:DNA-binding transcription factor activity"/>
    <property type="evidence" value="ECO:0007669"/>
    <property type="project" value="InterPro"/>
</dbReference>
<dbReference type="InterPro" id="IPR036390">
    <property type="entry name" value="WH_DNA-bd_sf"/>
</dbReference>
<proteinExistence type="predicted"/>
<sequence length="85" mass="9664">MRARTDWMQYPGDDRILELLDESGLILSPAIISANLDITRQHISNRLAELADHGLVQRTSTGRGHYRITDKGREYLAGELDEDEI</sequence>
<dbReference type="Proteomes" id="UP000184357">
    <property type="component" value="Unassembled WGS sequence"/>
</dbReference>
<name>A0A1M5RCC8_9EURY</name>